<evidence type="ECO:0000313" key="2">
    <source>
        <dbReference type="EMBL" id="PWW26188.1"/>
    </source>
</evidence>
<reference evidence="2 3" key="1">
    <citation type="submission" date="2018-05" db="EMBL/GenBank/DDBJ databases">
        <title>Freshwater and sediment microbial communities from various areas in North America, analyzing microbe dynamics in response to fracking.</title>
        <authorList>
            <person name="Lamendella R."/>
        </authorList>
    </citation>
    <scope>NUCLEOTIDE SEQUENCE [LARGE SCALE GENOMIC DNA]</scope>
    <source>
        <strain evidence="2 3">15_TX</strain>
    </source>
</reference>
<evidence type="ECO:0000313" key="3">
    <source>
        <dbReference type="Proteomes" id="UP000247150"/>
    </source>
</evidence>
<keyword evidence="1" id="KW-0472">Membrane</keyword>
<sequence length="395" mass="46718">MKSIDLFFRRLVSSWKYQYGVFRSIADWTILLYIIIPGAAILAMMYRSWWAETPGWIANLPLFLLFFLLYVFSWLGNIRPFVQEADRVFLVKNRNLYLGMRKWGFAYSLLFQTVCTVAMIVFLLPFLMNRYLLEWSQIIALLIFFITLKWTIMTVSYHLKRIEKKLKKYVLSFLLFVLFSWFSQLIYSLWDLGAVLPVYITSAILLAGTLARIYQLLNRASAMDFEVKLEQEEKTKYIQWIFMMAPEIEKPAFSLRTKPLLFRKSKRIFKKRTPVTGLIELFLKVFIRNPSYIFSYFQIISISAAGIILIPPLWIKAIVLGIFLFLAYSWLSITWDKTIMSHPFTKKYSEKEFYYFARKRTVWALFILAIMILVAVLACWLIVLSKFGILRGFGD</sequence>
<accession>A0A2V2ZSA1</accession>
<dbReference type="AlphaFoldDB" id="A0A2V2ZSA1"/>
<dbReference type="InterPro" id="IPR010288">
    <property type="entry name" value="EcsB_ABC"/>
</dbReference>
<feature type="transmembrane region" description="Helical" evidence="1">
    <location>
        <begin position="138"/>
        <end position="157"/>
    </location>
</feature>
<feature type="transmembrane region" description="Helical" evidence="1">
    <location>
        <begin position="169"/>
        <end position="190"/>
    </location>
</feature>
<keyword evidence="1" id="KW-1133">Transmembrane helix</keyword>
<gene>
    <name evidence="2" type="ORF">DFO73_111126</name>
</gene>
<feature type="transmembrane region" description="Helical" evidence="1">
    <location>
        <begin position="361"/>
        <end position="383"/>
    </location>
</feature>
<dbReference type="RefSeq" id="WP_110066352.1">
    <property type="nucleotide sequence ID" value="NZ_QGTW01000011.1"/>
</dbReference>
<proteinExistence type="predicted"/>
<dbReference type="Pfam" id="PF05975">
    <property type="entry name" value="EcsB"/>
    <property type="match status" value="1"/>
</dbReference>
<protein>
    <submittedName>
        <fullName evidence="2">ABC-2 type transport system permease protein</fullName>
    </submittedName>
</protein>
<feature type="transmembrane region" description="Helical" evidence="1">
    <location>
        <begin position="317"/>
        <end position="340"/>
    </location>
</feature>
<dbReference type="Proteomes" id="UP000247150">
    <property type="component" value="Unassembled WGS sequence"/>
</dbReference>
<name>A0A2V2ZSA1_9BACI</name>
<keyword evidence="1" id="KW-0812">Transmembrane</keyword>
<feature type="transmembrane region" description="Helical" evidence="1">
    <location>
        <begin position="196"/>
        <end position="214"/>
    </location>
</feature>
<dbReference type="GO" id="GO:0016020">
    <property type="term" value="C:membrane"/>
    <property type="evidence" value="ECO:0007669"/>
    <property type="project" value="InterPro"/>
</dbReference>
<feature type="transmembrane region" description="Helical" evidence="1">
    <location>
        <begin position="58"/>
        <end position="82"/>
    </location>
</feature>
<dbReference type="OrthoDB" id="2448479at2"/>
<organism evidence="2 3">
    <name type="scientific">Cytobacillus oceanisediminis</name>
    <dbReference type="NCBI Taxonomy" id="665099"/>
    <lineage>
        <taxon>Bacteria</taxon>
        <taxon>Bacillati</taxon>
        <taxon>Bacillota</taxon>
        <taxon>Bacilli</taxon>
        <taxon>Bacillales</taxon>
        <taxon>Bacillaceae</taxon>
        <taxon>Cytobacillus</taxon>
    </lineage>
</organism>
<feature type="transmembrane region" description="Helical" evidence="1">
    <location>
        <begin position="103"/>
        <end position="126"/>
    </location>
</feature>
<feature type="transmembrane region" description="Helical" evidence="1">
    <location>
        <begin position="21"/>
        <end position="46"/>
    </location>
</feature>
<evidence type="ECO:0000256" key="1">
    <source>
        <dbReference type="SAM" id="Phobius"/>
    </source>
</evidence>
<comment type="caution">
    <text evidence="2">The sequence shown here is derived from an EMBL/GenBank/DDBJ whole genome shotgun (WGS) entry which is preliminary data.</text>
</comment>
<dbReference type="EMBL" id="QGTW01000011">
    <property type="protein sequence ID" value="PWW26188.1"/>
    <property type="molecule type" value="Genomic_DNA"/>
</dbReference>
<feature type="transmembrane region" description="Helical" evidence="1">
    <location>
        <begin position="292"/>
        <end position="311"/>
    </location>
</feature>